<protein>
    <recommendedName>
        <fullName evidence="5">MYND-type domain-containing protein</fullName>
    </recommendedName>
</protein>
<dbReference type="InterPro" id="IPR002893">
    <property type="entry name" value="Znf_MYND"/>
</dbReference>
<organism evidence="6 7">
    <name type="scientific">Leucocoprinus leucothites</name>
    <dbReference type="NCBI Taxonomy" id="201217"/>
    <lineage>
        <taxon>Eukaryota</taxon>
        <taxon>Fungi</taxon>
        <taxon>Dikarya</taxon>
        <taxon>Basidiomycota</taxon>
        <taxon>Agaricomycotina</taxon>
        <taxon>Agaricomycetes</taxon>
        <taxon>Agaricomycetidae</taxon>
        <taxon>Agaricales</taxon>
        <taxon>Agaricineae</taxon>
        <taxon>Agaricaceae</taxon>
        <taxon>Leucocoprinus</taxon>
    </lineage>
</organism>
<evidence type="ECO:0000259" key="5">
    <source>
        <dbReference type="PROSITE" id="PS50865"/>
    </source>
</evidence>
<feature type="domain" description="MYND-type" evidence="5">
    <location>
        <begin position="101"/>
        <end position="147"/>
    </location>
</feature>
<evidence type="ECO:0000256" key="1">
    <source>
        <dbReference type="ARBA" id="ARBA00022723"/>
    </source>
</evidence>
<dbReference type="Gene3D" id="6.10.140.2220">
    <property type="match status" value="1"/>
</dbReference>
<evidence type="ECO:0000256" key="3">
    <source>
        <dbReference type="ARBA" id="ARBA00022833"/>
    </source>
</evidence>
<dbReference type="OrthoDB" id="5282002at2759"/>
<dbReference type="PROSITE" id="PS50865">
    <property type="entry name" value="ZF_MYND_2"/>
    <property type="match status" value="1"/>
</dbReference>
<evidence type="ECO:0000256" key="2">
    <source>
        <dbReference type="ARBA" id="ARBA00022771"/>
    </source>
</evidence>
<dbReference type="Proteomes" id="UP000559027">
    <property type="component" value="Unassembled WGS sequence"/>
</dbReference>
<dbReference type="Pfam" id="PF14737">
    <property type="entry name" value="DUF4470"/>
    <property type="match status" value="1"/>
</dbReference>
<dbReference type="SUPFAM" id="SSF144232">
    <property type="entry name" value="HIT/MYND zinc finger-like"/>
    <property type="match status" value="1"/>
</dbReference>
<keyword evidence="7" id="KW-1185">Reference proteome</keyword>
<dbReference type="InterPro" id="IPR027974">
    <property type="entry name" value="DUF4470"/>
</dbReference>
<comment type="caution">
    <text evidence="6">The sequence shown here is derived from an EMBL/GenBank/DDBJ whole genome shotgun (WGS) entry which is preliminary data.</text>
</comment>
<keyword evidence="1" id="KW-0479">Metal-binding</keyword>
<dbReference type="Pfam" id="PF01753">
    <property type="entry name" value="zf-MYND"/>
    <property type="match status" value="1"/>
</dbReference>
<proteinExistence type="predicted"/>
<keyword evidence="2 4" id="KW-0863">Zinc-finger</keyword>
<gene>
    <name evidence="6" type="ORF">D9756_002705</name>
</gene>
<reference evidence="6 7" key="1">
    <citation type="journal article" date="2020" name="ISME J.">
        <title>Uncovering the hidden diversity of litter-decomposition mechanisms in mushroom-forming fungi.</title>
        <authorList>
            <person name="Floudas D."/>
            <person name="Bentzer J."/>
            <person name="Ahren D."/>
            <person name="Johansson T."/>
            <person name="Persson P."/>
            <person name="Tunlid A."/>
        </authorList>
    </citation>
    <scope>NUCLEOTIDE SEQUENCE [LARGE SCALE GENOMIC DNA]</scope>
    <source>
        <strain evidence="6 7">CBS 146.42</strain>
    </source>
</reference>
<dbReference type="EMBL" id="JAACJO010000002">
    <property type="protein sequence ID" value="KAF5362092.1"/>
    <property type="molecule type" value="Genomic_DNA"/>
</dbReference>
<sequence length="720" mass="80171">MYAGIRDYVNFSCFGRAVVTINTLCHSNGSTNLTPSSVPTVITPSDMGSDSVQYQRILTRLKSTKAAVLAGSLSLRSGSSTPAVTGLGSGYGGQVLSKVLCANVTGRGAAPSACPNTGVLACSQCNLVKYCSERCQRHHWSRHRVHCEHELRSSKWRPHWVTERRAPKFRLDSDNLIQESYPLWNSSPAFDCLGLGLRLSSDDLHRNLKICYPGAPISRAGSLIQLIRTINSLPRGFEGQCEILLNHVDSVVINRHLMVLYALLRSGREIEESAEIATHLMYSAFLTPPSSEYLKTCADEIYGVGPREGDMSFFSSLETRGLGKLHTMQTTMGIKRPVEMVSSMYGLTKARRGLHDALLHSLHLDDRERHLMKLKPAHRLTFSRFWETGVLSPVFLNTTSFNQPNRLHFSPQGEWLGLTADVNPLQGWDIASVHQSGADHGLDTSDILGCLFFHVKSELAKFARRLQDICVNIYFTQFDVRVLSTGICSGLLPAFEANCFDRIDAGGLMDVIGVRECLSCLAPLVNPGSSGACILMQSRTWYHQMPCAIARGNPRLMQILMTKAKNLPALEYKLKKVDVAETAKQDGKNGKTITSTSLLRMIDFLDAFVDHEGSFRAYLEEQNLSLTCESLGFRMRSQNRHHPKRSGITMEFGESPELKAKRLAHVPGLHLTKEEFYDLFILGGAELPTRFIEFEPKGSNVDLDDTSVYTCIERLRRFSM</sequence>
<name>A0A8H5LLY1_9AGAR</name>
<evidence type="ECO:0000313" key="6">
    <source>
        <dbReference type="EMBL" id="KAF5362092.1"/>
    </source>
</evidence>
<evidence type="ECO:0000256" key="4">
    <source>
        <dbReference type="PROSITE-ProRule" id="PRU00134"/>
    </source>
</evidence>
<dbReference type="GO" id="GO:0008270">
    <property type="term" value="F:zinc ion binding"/>
    <property type="evidence" value="ECO:0007669"/>
    <property type="project" value="UniProtKB-KW"/>
</dbReference>
<evidence type="ECO:0000313" key="7">
    <source>
        <dbReference type="Proteomes" id="UP000559027"/>
    </source>
</evidence>
<keyword evidence="3" id="KW-0862">Zinc</keyword>
<dbReference type="AlphaFoldDB" id="A0A8H5LLY1"/>
<accession>A0A8H5LLY1</accession>